<feature type="transmembrane region" description="Helical" evidence="1">
    <location>
        <begin position="134"/>
        <end position="162"/>
    </location>
</feature>
<dbReference type="AlphaFoldDB" id="A0A4R5V689"/>
<protein>
    <submittedName>
        <fullName evidence="2">Uncharacterized protein</fullName>
    </submittedName>
</protein>
<evidence type="ECO:0000313" key="3">
    <source>
        <dbReference type="Proteomes" id="UP000295301"/>
    </source>
</evidence>
<feature type="transmembrane region" description="Helical" evidence="1">
    <location>
        <begin position="57"/>
        <end position="75"/>
    </location>
</feature>
<organism evidence="2 3">
    <name type="scientific">Antarcticimicrobium luteum</name>
    <dbReference type="NCBI Taxonomy" id="2547397"/>
    <lineage>
        <taxon>Bacteria</taxon>
        <taxon>Pseudomonadati</taxon>
        <taxon>Pseudomonadota</taxon>
        <taxon>Alphaproteobacteria</taxon>
        <taxon>Rhodobacterales</taxon>
        <taxon>Paracoccaceae</taxon>
        <taxon>Antarcticimicrobium</taxon>
    </lineage>
</organism>
<dbReference type="EMBL" id="SMUV01000065">
    <property type="protein sequence ID" value="TDK47469.1"/>
    <property type="molecule type" value="Genomic_DNA"/>
</dbReference>
<dbReference type="OrthoDB" id="7869532at2"/>
<evidence type="ECO:0000256" key="1">
    <source>
        <dbReference type="SAM" id="Phobius"/>
    </source>
</evidence>
<comment type="caution">
    <text evidence="2">The sequence shown here is derived from an EMBL/GenBank/DDBJ whole genome shotgun (WGS) entry which is preliminary data.</text>
</comment>
<gene>
    <name evidence="2" type="ORF">E1832_11330</name>
</gene>
<proteinExistence type="predicted"/>
<accession>A0A4R5V689</accession>
<feature type="transmembrane region" description="Helical" evidence="1">
    <location>
        <begin position="95"/>
        <end position="114"/>
    </location>
</feature>
<name>A0A4R5V689_9RHOB</name>
<keyword evidence="1" id="KW-1133">Transmembrane helix</keyword>
<keyword evidence="1" id="KW-0812">Transmembrane</keyword>
<feature type="transmembrane region" description="Helical" evidence="1">
    <location>
        <begin position="21"/>
        <end position="37"/>
    </location>
</feature>
<sequence length="170" mass="18285">MEDPKQPGIPDPPAVRRLVRAIWVGGLILTPLVGLAARQTLAARGIPVVGLSRGVSLILPVTLFFEVPFVILAAIVRRLLRKTVRQQPEALTRWLYMSAGSFAGMLATIAYSQFDMFLYSGPGGFGEVVGMMLALWMLTLPSFLAIGAAGAGVGAVVGQLLWRLRSIRGR</sequence>
<keyword evidence="1" id="KW-0472">Membrane</keyword>
<reference evidence="2 3" key="1">
    <citation type="submission" date="2019-03" db="EMBL/GenBank/DDBJ databases">
        <title>Ruegeria lutea sp. nov., a novel strain, isolated from marine sediment, the Masan Bay, South Korea.</title>
        <authorList>
            <person name="Kim J."/>
            <person name="Kim D.-Y."/>
            <person name="Lee S.-S."/>
        </authorList>
    </citation>
    <scope>NUCLEOTIDE SEQUENCE [LARGE SCALE GENOMIC DNA]</scope>
    <source>
        <strain evidence="2 3">318-1</strain>
    </source>
</reference>
<evidence type="ECO:0000313" key="2">
    <source>
        <dbReference type="EMBL" id="TDK47469.1"/>
    </source>
</evidence>
<keyword evidence="3" id="KW-1185">Reference proteome</keyword>
<dbReference type="RefSeq" id="WP_133359862.1">
    <property type="nucleotide sequence ID" value="NZ_SMUV01000065.1"/>
</dbReference>
<dbReference type="Proteomes" id="UP000295301">
    <property type="component" value="Unassembled WGS sequence"/>
</dbReference>